<evidence type="ECO:0000313" key="2">
    <source>
        <dbReference type="Proteomes" id="UP000694892"/>
    </source>
</evidence>
<name>A0A974HMS3_XENLA</name>
<protein>
    <submittedName>
        <fullName evidence="1">Uncharacterized protein</fullName>
    </submittedName>
</protein>
<dbReference type="AlphaFoldDB" id="A0A974HMS3"/>
<organism evidence="1 2">
    <name type="scientific">Xenopus laevis</name>
    <name type="common">African clawed frog</name>
    <dbReference type="NCBI Taxonomy" id="8355"/>
    <lineage>
        <taxon>Eukaryota</taxon>
        <taxon>Metazoa</taxon>
        <taxon>Chordata</taxon>
        <taxon>Craniata</taxon>
        <taxon>Vertebrata</taxon>
        <taxon>Euteleostomi</taxon>
        <taxon>Amphibia</taxon>
        <taxon>Batrachia</taxon>
        <taxon>Anura</taxon>
        <taxon>Pipoidea</taxon>
        <taxon>Pipidae</taxon>
        <taxon>Xenopodinae</taxon>
        <taxon>Xenopus</taxon>
        <taxon>Xenopus</taxon>
    </lineage>
</organism>
<dbReference type="Proteomes" id="UP000694892">
    <property type="component" value="Chromosome 4L"/>
</dbReference>
<evidence type="ECO:0000313" key="1">
    <source>
        <dbReference type="EMBL" id="OCT83867.1"/>
    </source>
</evidence>
<accession>A0A974HMS3</accession>
<sequence length="122" mass="14118">MFIVQRFSCYSCYQPRQLRRNPSPNLRAPLCRTSILHFNKALLSTLLQLSCKSQRPNPYKGYIFMHGNYEINILKEQGALLSTQMENSKLGQLVEMCLGCYMGCILCQWRSTQNGHCCLSWT</sequence>
<reference evidence="2" key="1">
    <citation type="journal article" date="2016" name="Nature">
        <title>Genome evolution in the allotetraploid frog Xenopus laevis.</title>
        <authorList>
            <person name="Session A.M."/>
            <person name="Uno Y."/>
            <person name="Kwon T."/>
            <person name="Chapman J.A."/>
            <person name="Toyoda A."/>
            <person name="Takahashi S."/>
            <person name="Fukui A."/>
            <person name="Hikosaka A."/>
            <person name="Suzuki A."/>
            <person name="Kondo M."/>
            <person name="van Heeringen S.J."/>
            <person name="Quigley I."/>
            <person name="Heinz S."/>
            <person name="Ogino H."/>
            <person name="Ochi H."/>
            <person name="Hellsten U."/>
            <person name="Lyons J.B."/>
            <person name="Simakov O."/>
            <person name="Putnam N."/>
            <person name="Stites J."/>
            <person name="Kuroki Y."/>
            <person name="Tanaka T."/>
            <person name="Michiue T."/>
            <person name="Watanabe M."/>
            <person name="Bogdanovic O."/>
            <person name="Lister R."/>
            <person name="Georgiou G."/>
            <person name="Paranjpe S.S."/>
            <person name="van Kruijsbergen I."/>
            <person name="Shu S."/>
            <person name="Carlson J."/>
            <person name="Kinoshita T."/>
            <person name="Ohta Y."/>
            <person name="Mawaribuchi S."/>
            <person name="Jenkins J."/>
            <person name="Grimwood J."/>
            <person name="Schmutz J."/>
            <person name="Mitros T."/>
            <person name="Mozaffari S.V."/>
            <person name="Suzuki Y."/>
            <person name="Haramoto Y."/>
            <person name="Yamamoto T.S."/>
            <person name="Takagi C."/>
            <person name="Heald R."/>
            <person name="Miller K."/>
            <person name="Haudenschild C."/>
            <person name="Kitzman J."/>
            <person name="Nakayama T."/>
            <person name="Izutsu Y."/>
            <person name="Robert J."/>
            <person name="Fortriede J."/>
            <person name="Burns K."/>
            <person name="Lotay V."/>
            <person name="Karimi K."/>
            <person name="Yasuoka Y."/>
            <person name="Dichmann D.S."/>
            <person name="Flajnik M.F."/>
            <person name="Houston D.W."/>
            <person name="Shendure J."/>
            <person name="DuPasquier L."/>
            <person name="Vize P.D."/>
            <person name="Zorn A.M."/>
            <person name="Ito M."/>
            <person name="Marcotte E.M."/>
            <person name="Wallingford J.B."/>
            <person name="Ito Y."/>
            <person name="Asashima M."/>
            <person name="Ueno N."/>
            <person name="Matsuda Y."/>
            <person name="Veenstra G.J."/>
            <person name="Fujiyama A."/>
            <person name="Harland R.M."/>
            <person name="Taira M."/>
            <person name="Rokhsar D.S."/>
        </authorList>
    </citation>
    <scope>NUCLEOTIDE SEQUENCE [LARGE SCALE GENOMIC DNA]</scope>
    <source>
        <strain evidence="2">J</strain>
    </source>
</reference>
<gene>
    <name evidence="1" type="ORF">XELAEV_18022006mg</name>
</gene>
<dbReference type="EMBL" id="CM004472">
    <property type="protein sequence ID" value="OCT83867.1"/>
    <property type="molecule type" value="Genomic_DNA"/>
</dbReference>
<proteinExistence type="predicted"/>